<gene>
    <name evidence="2" type="ORF">AOQ84DRAFT_436236</name>
</gene>
<sequence>MQRSSSIPRNKLGKQASQSNSVRDAATLMLKLLELESVLSSTPRNQHSNIAFDEVFADKGSETDHAVENNELVEKFRQLLKQLKLRQPDGLILAYEKAYKACVAGRHYENQMKIINWVKGRECTCSEAINALPKIDELLGTKHTARFDEVFSFVKPFPFLSLAYELRLNIYDHLLTRKPYLALNSSAILVARRQKLDLSLLRVSSQIHKEGSKILYGSNTFFIKASGDGREEALIVIQSMGKHNRALIKKLEVQIYADSGSSQKPSASPTSPTSLYLRELERSTSSTSTSTRSPYERELKLSSRSSVLSTIADILPKLETLTFLFAPEIRANASPDREIIRKTIEFCVNNAPEANFVGWDLKFVRDTMIEEMLTEFMESRGGLRKVESKYSASWRPYGGRERHIAE</sequence>
<dbReference type="EMBL" id="KV748700">
    <property type="protein sequence ID" value="OCL13587.1"/>
    <property type="molecule type" value="Genomic_DNA"/>
</dbReference>
<dbReference type="OrthoDB" id="5372935at2759"/>
<accession>A0A8E2FAF2</accession>
<keyword evidence="3" id="KW-1185">Reference proteome</keyword>
<dbReference type="PANTHER" id="PTHR42085">
    <property type="entry name" value="F-BOX DOMAIN-CONTAINING PROTEIN"/>
    <property type="match status" value="1"/>
</dbReference>
<dbReference type="AlphaFoldDB" id="A0A8E2FAF2"/>
<feature type="compositionally biased region" description="Low complexity" evidence="1">
    <location>
        <begin position="283"/>
        <end position="293"/>
    </location>
</feature>
<evidence type="ECO:0000313" key="2">
    <source>
        <dbReference type="EMBL" id="OCL13587.1"/>
    </source>
</evidence>
<feature type="region of interest" description="Disordered" evidence="1">
    <location>
        <begin position="260"/>
        <end position="296"/>
    </location>
</feature>
<evidence type="ECO:0000313" key="3">
    <source>
        <dbReference type="Proteomes" id="UP000250140"/>
    </source>
</evidence>
<protein>
    <submittedName>
        <fullName evidence="2">Uncharacterized protein</fullName>
    </submittedName>
</protein>
<evidence type="ECO:0000256" key="1">
    <source>
        <dbReference type="SAM" id="MobiDB-lite"/>
    </source>
</evidence>
<organism evidence="2 3">
    <name type="scientific">Glonium stellatum</name>
    <dbReference type="NCBI Taxonomy" id="574774"/>
    <lineage>
        <taxon>Eukaryota</taxon>
        <taxon>Fungi</taxon>
        <taxon>Dikarya</taxon>
        <taxon>Ascomycota</taxon>
        <taxon>Pezizomycotina</taxon>
        <taxon>Dothideomycetes</taxon>
        <taxon>Pleosporomycetidae</taxon>
        <taxon>Gloniales</taxon>
        <taxon>Gloniaceae</taxon>
        <taxon>Glonium</taxon>
    </lineage>
</organism>
<feature type="region of interest" description="Disordered" evidence="1">
    <location>
        <begin position="1"/>
        <end position="20"/>
    </location>
</feature>
<name>A0A8E2FAF2_9PEZI</name>
<dbReference type="Proteomes" id="UP000250140">
    <property type="component" value="Unassembled WGS sequence"/>
</dbReference>
<feature type="compositionally biased region" description="Polar residues" evidence="1">
    <location>
        <begin position="260"/>
        <end position="274"/>
    </location>
</feature>
<reference evidence="2 3" key="1">
    <citation type="journal article" date="2016" name="Nat. Commun.">
        <title>Ectomycorrhizal ecology is imprinted in the genome of the dominant symbiotic fungus Cenococcum geophilum.</title>
        <authorList>
            <consortium name="DOE Joint Genome Institute"/>
            <person name="Peter M."/>
            <person name="Kohler A."/>
            <person name="Ohm R.A."/>
            <person name="Kuo A."/>
            <person name="Krutzmann J."/>
            <person name="Morin E."/>
            <person name="Arend M."/>
            <person name="Barry K.W."/>
            <person name="Binder M."/>
            <person name="Choi C."/>
            <person name="Clum A."/>
            <person name="Copeland A."/>
            <person name="Grisel N."/>
            <person name="Haridas S."/>
            <person name="Kipfer T."/>
            <person name="LaButti K."/>
            <person name="Lindquist E."/>
            <person name="Lipzen A."/>
            <person name="Maire R."/>
            <person name="Meier B."/>
            <person name="Mihaltcheva S."/>
            <person name="Molinier V."/>
            <person name="Murat C."/>
            <person name="Poggeler S."/>
            <person name="Quandt C.A."/>
            <person name="Sperisen C."/>
            <person name="Tritt A."/>
            <person name="Tisserant E."/>
            <person name="Crous P.W."/>
            <person name="Henrissat B."/>
            <person name="Nehls U."/>
            <person name="Egli S."/>
            <person name="Spatafora J.W."/>
            <person name="Grigoriev I.V."/>
            <person name="Martin F.M."/>
        </authorList>
    </citation>
    <scope>NUCLEOTIDE SEQUENCE [LARGE SCALE GENOMIC DNA]</scope>
    <source>
        <strain evidence="2 3">CBS 207.34</strain>
    </source>
</reference>
<proteinExistence type="predicted"/>
<dbReference type="PANTHER" id="PTHR42085:SF2">
    <property type="entry name" value="F-BOX DOMAIN-CONTAINING PROTEIN"/>
    <property type="match status" value="1"/>
</dbReference>
<dbReference type="InterPro" id="IPR038883">
    <property type="entry name" value="AN11006-like"/>
</dbReference>